<dbReference type="Proteomes" id="UP000199529">
    <property type="component" value="Unassembled WGS sequence"/>
</dbReference>
<accession>A0A1H3KAJ3</accession>
<dbReference type="STRING" id="418495.SAMN05216215_1027110"/>
<organism evidence="1 2">
    <name type="scientific">Saccharopolyspora shandongensis</name>
    <dbReference type="NCBI Taxonomy" id="418495"/>
    <lineage>
        <taxon>Bacteria</taxon>
        <taxon>Bacillati</taxon>
        <taxon>Actinomycetota</taxon>
        <taxon>Actinomycetes</taxon>
        <taxon>Pseudonocardiales</taxon>
        <taxon>Pseudonocardiaceae</taxon>
        <taxon>Saccharopolyspora</taxon>
    </lineage>
</organism>
<keyword evidence="2" id="KW-1185">Reference proteome</keyword>
<name>A0A1H3KAJ3_9PSEU</name>
<proteinExistence type="predicted"/>
<reference evidence="2" key="1">
    <citation type="submission" date="2016-10" db="EMBL/GenBank/DDBJ databases">
        <authorList>
            <person name="Varghese N."/>
            <person name="Submissions S."/>
        </authorList>
    </citation>
    <scope>NUCLEOTIDE SEQUENCE [LARGE SCALE GENOMIC DNA]</scope>
    <source>
        <strain evidence="2">CGMCC 4.3530</strain>
    </source>
</reference>
<sequence>MSPAVQLGIGAVGMALLLFLVLKAKVQLDGPDHSHGRDGIRADRGGLAVRLRSVSVLG</sequence>
<protein>
    <submittedName>
        <fullName evidence="1">Uncharacterized protein</fullName>
    </submittedName>
</protein>
<evidence type="ECO:0000313" key="1">
    <source>
        <dbReference type="EMBL" id="SDY48628.1"/>
    </source>
</evidence>
<evidence type="ECO:0000313" key="2">
    <source>
        <dbReference type="Proteomes" id="UP000199529"/>
    </source>
</evidence>
<gene>
    <name evidence="1" type="ORF">SAMN05216215_1027110</name>
</gene>
<dbReference type="AlphaFoldDB" id="A0A1H3KAJ3"/>
<dbReference type="EMBL" id="FNOK01000027">
    <property type="protein sequence ID" value="SDY48628.1"/>
    <property type="molecule type" value="Genomic_DNA"/>
</dbReference>
<dbReference type="RefSeq" id="WP_177226689.1">
    <property type="nucleotide sequence ID" value="NZ_FNOK01000027.1"/>
</dbReference>